<dbReference type="PANTHER" id="PTHR43026">
    <property type="entry name" value="2-HYDROXYACID DEHYDROGENASE HOMOLOG 1-RELATED"/>
    <property type="match status" value="1"/>
</dbReference>
<evidence type="ECO:0000256" key="2">
    <source>
        <dbReference type="ARBA" id="ARBA00023002"/>
    </source>
</evidence>
<dbReference type="GO" id="GO:0008720">
    <property type="term" value="F:D-lactate dehydrogenase (NAD+) activity"/>
    <property type="evidence" value="ECO:0007669"/>
    <property type="project" value="TreeGrafter"/>
</dbReference>
<accession>A0A948X2D3</accession>
<reference evidence="7" key="2">
    <citation type="submission" date="2021-04" db="EMBL/GenBank/DDBJ databases">
        <authorList>
            <person name="Gilroy R."/>
        </authorList>
    </citation>
    <scope>NUCLEOTIDE SEQUENCE</scope>
    <source>
        <strain evidence="7">F6-6636</strain>
    </source>
</reference>
<dbReference type="InterPro" id="IPR029752">
    <property type="entry name" value="D-isomer_DH_CS1"/>
</dbReference>
<dbReference type="PANTHER" id="PTHR43026:SF1">
    <property type="entry name" value="2-HYDROXYACID DEHYDROGENASE HOMOLOG 1-RELATED"/>
    <property type="match status" value="1"/>
</dbReference>
<dbReference type="InterPro" id="IPR058205">
    <property type="entry name" value="D-LDH-like"/>
</dbReference>
<dbReference type="CDD" id="cd12186">
    <property type="entry name" value="LDH"/>
    <property type="match status" value="1"/>
</dbReference>
<dbReference type="PROSITE" id="PS00065">
    <property type="entry name" value="D_2_HYDROXYACID_DH_1"/>
    <property type="match status" value="1"/>
</dbReference>
<dbReference type="Pfam" id="PF02826">
    <property type="entry name" value="2-Hacid_dh_C"/>
    <property type="match status" value="1"/>
</dbReference>
<dbReference type="GO" id="GO:0051287">
    <property type="term" value="F:NAD binding"/>
    <property type="evidence" value="ECO:0007669"/>
    <property type="project" value="InterPro"/>
</dbReference>
<dbReference type="Pfam" id="PF00389">
    <property type="entry name" value="2-Hacid_dh"/>
    <property type="match status" value="1"/>
</dbReference>
<dbReference type="SUPFAM" id="SSF51735">
    <property type="entry name" value="NAD(P)-binding Rossmann-fold domains"/>
    <property type="match status" value="1"/>
</dbReference>
<dbReference type="InterPro" id="IPR006140">
    <property type="entry name" value="D-isomer_DH_NAD-bd"/>
</dbReference>
<name>A0A948X2D3_9LACO</name>
<dbReference type="InterPro" id="IPR036291">
    <property type="entry name" value="NAD(P)-bd_dom_sf"/>
</dbReference>
<evidence type="ECO:0000259" key="6">
    <source>
        <dbReference type="Pfam" id="PF02826"/>
    </source>
</evidence>
<keyword evidence="3" id="KW-0520">NAD</keyword>
<dbReference type="SUPFAM" id="SSF52283">
    <property type="entry name" value="Formate/glycerate dehydrogenase catalytic domain-like"/>
    <property type="match status" value="1"/>
</dbReference>
<evidence type="ECO:0000256" key="4">
    <source>
        <dbReference type="RuleBase" id="RU003719"/>
    </source>
</evidence>
<comment type="caution">
    <text evidence="7">The sequence shown here is derived from an EMBL/GenBank/DDBJ whole genome shotgun (WGS) entry which is preliminary data.</text>
</comment>
<feature type="domain" description="D-isomer specific 2-hydroxyacid dehydrogenase NAD-binding" evidence="6">
    <location>
        <begin position="113"/>
        <end position="296"/>
    </location>
</feature>
<dbReference type="Proteomes" id="UP000777303">
    <property type="component" value="Unassembled WGS sequence"/>
</dbReference>
<evidence type="ECO:0000259" key="5">
    <source>
        <dbReference type="Pfam" id="PF00389"/>
    </source>
</evidence>
<reference evidence="7" key="1">
    <citation type="journal article" date="2021" name="PeerJ">
        <title>Extensive microbial diversity within the chicken gut microbiome revealed by metagenomics and culture.</title>
        <authorList>
            <person name="Gilroy R."/>
            <person name="Ravi A."/>
            <person name="Getino M."/>
            <person name="Pursley I."/>
            <person name="Horton D.L."/>
            <person name="Alikhan N.F."/>
            <person name="Baker D."/>
            <person name="Gharbi K."/>
            <person name="Hall N."/>
            <person name="Watson M."/>
            <person name="Adriaenssens E.M."/>
            <person name="Foster-Nyarko E."/>
            <person name="Jarju S."/>
            <person name="Secka A."/>
            <person name="Antonio M."/>
            <person name="Oren A."/>
            <person name="Chaudhuri R.R."/>
            <person name="La Ragione R."/>
            <person name="Hildebrand F."/>
            <person name="Pallen M.J."/>
        </authorList>
    </citation>
    <scope>NUCLEOTIDE SEQUENCE</scope>
    <source>
        <strain evidence="7">F6-6636</strain>
    </source>
</reference>
<protein>
    <submittedName>
        <fullName evidence="7">D-2-hydroxyacid dehydrogenase</fullName>
    </submittedName>
</protein>
<dbReference type="PROSITE" id="PS00671">
    <property type="entry name" value="D_2_HYDROXYACID_DH_3"/>
    <property type="match status" value="1"/>
</dbReference>
<dbReference type="EMBL" id="JAHLFS010000001">
    <property type="protein sequence ID" value="MBU3851085.1"/>
    <property type="molecule type" value="Genomic_DNA"/>
</dbReference>
<dbReference type="InterPro" id="IPR029753">
    <property type="entry name" value="D-isomer_DH_CS"/>
</dbReference>
<dbReference type="AlphaFoldDB" id="A0A948X2D3"/>
<evidence type="ECO:0000256" key="3">
    <source>
        <dbReference type="ARBA" id="ARBA00023027"/>
    </source>
</evidence>
<dbReference type="PROSITE" id="PS00670">
    <property type="entry name" value="D_2_HYDROXYACID_DH_2"/>
    <property type="match status" value="1"/>
</dbReference>
<dbReference type="InterPro" id="IPR006139">
    <property type="entry name" value="D-isomer_2_OHA_DH_cat_dom"/>
</dbReference>
<comment type="similarity">
    <text evidence="1 4">Belongs to the D-isomer specific 2-hydroxyacid dehydrogenase family.</text>
</comment>
<gene>
    <name evidence="7" type="ORF">H9901_00005</name>
</gene>
<evidence type="ECO:0000313" key="7">
    <source>
        <dbReference type="EMBL" id="MBU3851085.1"/>
    </source>
</evidence>
<evidence type="ECO:0000256" key="1">
    <source>
        <dbReference type="ARBA" id="ARBA00005854"/>
    </source>
</evidence>
<sequence length="331" mass="37100">MKIIAYAIRDDELPYVKQWSQENNIEVKVVQDLLTMDNVDLCKGCDGLVSYQQKPYTTALINRMHEDGIKYWSLRNVGIDNIDLDAVKQNGMILTNVPAYSPDSVGEFSVLSALRLIRQSKAYERKMRAGNFMWAPNIGKELHEMTVGIIGTGHIGGSALKYFQGFGCKIVAYNLHQYPEYQGLYVDTLDELYAQADIIDLHSPLTLQTKHMINDDAISKMKDGVYIINTARGEVVDTDALIRGLDNGKIAGAALDTYESEVGIFNNTFKDFDAIPDARLKNLMQRDNVLITPHIGFYTETAVRNMVYSGLTNNKQLIESNGQKADSIVKL</sequence>
<feature type="domain" description="D-isomer specific 2-hydroxyacid dehydrogenase catalytic" evidence="5">
    <location>
        <begin position="7"/>
        <end position="320"/>
    </location>
</feature>
<dbReference type="Gene3D" id="3.40.50.720">
    <property type="entry name" value="NAD(P)-binding Rossmann-like Domain"/>
    <property type="match status" value="2"/>
</dbReference>
<evidence type="ECO:0000313" key="8">
    <source>
        <dbReference type="Proteomes" id="UP000777303"/>
    </source>
</evidence>
<organism evidence="7 8">
    <name type="scientific">Candidatus Paralactobacillus gallistercoris</name>
    <dbReference type="NCBI Taxonomy" id="2838724"/>
    <lineage>
        <taxon>Bacteria</taxon>
        <taxon>Bacillati</taxon>
        <taxon>Bacillota</taxon>
        <taxon>Bacilli</taxon>
        <taxon>Lactobacillales</taxon>
        <taxon>Lactobacillaceae</taxon>
        <taxon>Lactobacillus</taxon>
    </lineage>
</organism>
<keyword evidence="2 4" id="KW-0560">Oxidoreductase</keyword>
<proteinExistence type="inferred from homology"/>